<sequence length="10" mass="1260">MEKKKQSMLH</sequence>
<evidence type="ECO:0000313" key="2">
    <source>
        <dbReference type="Proteomes" id="UP000195991"/>
    </source>
</evidence>
<gene>
    <name evidence="1" type="ORF">BTT61001_00585</name>
</gene>
<dbReference type="EMBL" id="FMBI01000021">
    <property type="protein sequence ID" value="SCB89743.1"/>
    <property type="molecule type" value="Genomic_DNA"/>
</dbReference>
<name>A0A1C4A5C7_BACTU</name>
<accession>A0A1C4A5C7</accession>
<evidence type="ECO:0000313" key="1">
    <source>
        <dbReference type="EMBL" id="SCB89743.1"/>
    </source>
</evidence>
<reference evidence="1 2" key="1">
    <citation type="submission" date="2016-08" db="EMBL/GenBank/DDBJ databases">
        <authorList>
            <person name="Seilhamer J.J."/>
        </authorList>
    </citation>
    <scope>NUCLEOTIDE SEQUENCE [LARGE SCALE GENOMIC DNA]</scope>
    <source>
        <strain evidence="1 2">IEBC_T61001</strain>
    </source>
</reference>
<organism evidence="1 2">
    <name type="scientific">Bacillus thuringiensis</name>
    <dbReference type="NCBI Taxonomy" id="1428"/>
    <lineage>
        <taxon>Bacteria</taxon>
        <taxon>Bacillati</taxon>
        <taxon>Bacillota</taxon>
        <taxon>Bacilli</taxon>
        <taxon>Bacillales</taxon>
        <taxon>Bacillaceae</taxon>
        <taxon>Bacillus</taxon>
        <taxon>Bacillus cereus group</taxon>
    </lineage>
</organism>
<proteinExistence type="predicted"/>
<dbReference type="Proteomes" id="UP000195991">
    <property type="component" value="Unassembled WGS sequence"/>
</dbReference>
<protein>
    <submittedName>
        <fullName evidence="1">Uncharacterized protein</fullName>
    </submittedName>
</protein>